<dbReference type="PROSITE" id="PS00455">
    <property type="entry name" value="AMP_BINDING"/>
    <property type="match status" value="1"/>
</dbReference>
<dbReference type="Pfam" id="PF00501">
    <property type="entry name" value="AMP-binding"/>
    <property type="match status" value="1"/>
</dbReference>
<organism evidence="4 5">
    <name type="scientific">Halothiobacillus neapolitanus (strain ATCC 23641 / DSM 15147 / CIP 104769 / NCIMB 8539 / c2)</name>
    <name type="common">Thiobacillus neapolitanus</name>
    <dbReference type="NCBI Taxonomy" id="555778"/>
    <lineage>
        <taxon>Bacteria</taxon>
        <taxon>Pseudomonadati</taxon>
        <taxon>Pseudomonadota</taxon>
        <taxon>Gammaproteobacteria</taxon>
        <taxon>Chromatiales</taxon>
        <taxon>Halothiobacillaceae</taxon>
        <taxon>Halothiobacillus</taxon>
    </lineage>
</organism>
<feature type="domain" description="AMP-binding enzyme C-terminal" evidence="3">
    <location>
        <begin position="425"/>
        <end position="497"/>
    </location>
</feature>
<dbReference type="AlphaFoldDB" id="D0L1T3"/>
<dbReference type="GO" id="GO:0016877">
    <property type="term" value="F:ligase activity, forming carbon-sulfur bonds"/>
    <property type="evidence" value="ECO:0007669"/>
    <property type="project" value="UniProtKB-ARBA"/>
</dbReference>
<sequence>MPPDLIAHLLHHAEHRPQRMALREGNRELNYAELAYRVLAMAAALRQMGIKPQARLIVWANKRLETVVALLAALAADIVFVPLHPALRAPQVRDIFNRAQAHGLLVDAPHAVALGFSEPFTGELRFSPHPDQLPQELPETEVSTHPPALSNGDPHRLAALLYTSGSTGLPKGVMVTRANLNGGANAVSRYLDLNAHDELLAILPLSFDYGLSQITTALTVGAGITLQDYLLPNDLKKPLLDGGITVMAGTPGLLIPLARQAWLSEAPNLRLITNSGGKLPVASVHALRSTRPQTKIFLMYGLTEAFRASFLPPQEVDDHPDSIGRAFEGSHLELVDATGRLLPAQAAGEGELLQGGPLVTAGYFNDPEATAQRFRAPPAGWPHPEDDRVVYSGDRMRRDAQGRLYFLGRMDEQIKSQGMRVSPEEIEGVALQFDGVTEALAFGYQTDGEETRIGLVVAPETIATNALQTWLQARLAPFQMPAATVAVDALPRSNNGKLDRQASRALFLDRRAASSTKRASSPNSGTLAP</sequence>
<feature type="region of interest" description="Disordered" evidence="1">
    <location>
        <begin position="127"/>
        <end position="149"/>
    </location>
</feature>
<evidence type="ECO:0000259" key="3">
    <source>
        <dbReference type="Pfam" id="PF13193"/>
    </source>
</evidence>
<gene>
    <name evidence="4" type="ordered locus">Hneap_1834</name>
</gene>
<accession>D0L1T3</accession>
<evidence type="ECO:0000313" key="5">
    <source>
        <dbReference type="Proteomes" id="UP000009102"/>
    </source>
</evidence>
<feature type="region of interest" description="Disordered" evidence="1">
    <location>
        <begin position="509"/>
        <end position="529"/>
    </location>
</feature>
<keyword evidence="5" id="KW-1185">Reference proteome</keyword>
<evidence type="ECO:0000313" key="4">
    <source>
        <dbReference type="EMBL" id="ACX96656.1"/>
    </source>
</evidence>
<dbReference type="Gene3D" id="3.30.300.30">
    <property type="match status" value="1"/>
</dbReference>
<dbReference type="InterPro" id="IPR025110">
    <property type="entry name" value="AMP-bd_C"/>
</dbReference>
<dbReference type="Gene3D" id="3.40.50.12780">
    <property type="entry name" value="N-terminal domain of ligase-like"/>
    <property type="match status" value="1"/>
</dbReference>
<dbReference type="InterPro" id="IPR020845">
    <property type="entry name" value="AMP-binding_CS"/>
</dbReference>
<protein>
    <submittedName>
        <fullName evidence="4">AMP-dependent synthetase and ligase</fullName>
    </submittedName>
</protein>
<dbReference type="OrthoDB" id="9803968at2"/>
<dbReference type="KEGG" id="hna:Hneap_1834"/>
<dbReference type="RefSeq" id="WP_012824689.1">
    <property type="nucleotide sequence ID" value="NC_013422.1"/>
</dbReference>
<dbReference type="InterPro" id="IPR042099">
    <property type="entry name" value="ANL_N_sf"/>
</dbReference>
<keyword evidence="4" id="KW-0436">Ligase</keyword>
<reference evidence="4 5" key="1">
    <citation type="submission" date="2009-10" db="EMBL/GenBank/DDBJ databases">
        <title>Complete sequence of Halothiobacillus neapolitanus c2.</title>
        <authorList>
            <consortium name="US DOE Joint Genome Institute"/>
            <person name="Lucas S."/>
            <person name="Copeland A."/>
            <person name="Lapidus A."/>
            <person name="Glavina del Rio T."/>
            <person name="Tice H."/>
            <person name="Bruce D."/>
            <person name="Goodwin L."/>
            <person name="Pitluck S."/>
            <person name="Davenport K."/>
            <person name="Brettin T."/>
            <person name="Detter J.C."/>
            <person name="Han C."/>
            <person name="Tapia R."/>
            <person name="Larimer F."/>
            <person name="Land M."/>
            <person name="Hauser L."/>
            <person name="Kyrpides N."/>
            <person name="Mikhailova N."/>
            <person name="Kerfeld C."/>
            <person name="Cannon G."/>
            <person name="Heinhort S."/>
        </authorList>
    </citation>
    <scope>NUCLEOTIDE SEQUENCE [LARGE SCALE GENOMIC DNA]</scope>
    <source>
        <strain evidence="5">ATCC 23641 / c2</strain>
    </source>
</reference>
<dbReference type="SUPFAM" id="SSF56801">
    <property type="entry name" value="Acetyl-CoA synthetase-like"/>
    <property type="match status" value="1"/>
</dbReference>
<evidence type="ECO:0000256" key="1">
    <source>
        <dbReference type="SAM" id="MobiDB-lite"/>
    </source>
</evidence>
<proteinExistence type="predicted"/>
<dbReference type="InterPro" id="IPR050237">
    <property type="entry name" value="ATP-dep_AMP-bd_enzyme"/>
</dbReference>
<evidence type="ECO:0000259" key="2">
    <source>
        <dbReference type="Pfam" id="PF00501"/>
    </source>
</evidence>
<dbReference type="InterPro" id="IPR045851">
    <property type="entry name" value="AMP-bd_C_sf"/>
</dbReference>
<dbReference type="PANTHER" id="PTHR43767:SF10">
    <property type="entry name" value="SURFACTIN SYNTHASE SUBUNIT 1"/>
    <property type="match status" value="1"/>
</dbReference>
<feature type="domain" description="AMP-dependent synthetase/ligase" evidence="2">
    <location>
        <begin position="11"/>
        <end position="364"/>
    </location>
</feature>
<name>D0L1T3_HALNC</name>
<dbReference type="PANTHER" id="PTHR43767">
    <property type="entry name" value="LONG-CHAIN-FATTY-ACID--COA LIGASE"/>
    <property type="match status" value="1"/>
</dbReference>
<dbReference type="Pfam" id="PF13193">
    <property type="entry name" value="AMP-binding_C"/>
    <property type="match status" value="1"/>
</dbReference>
<dbReference type="HOGENOM" id="CLU_000022_59_0_6"/>
<dbReference type="EMBL" id="CP001801">
    <property type="protein sequence ID" value="ACX96656.1"/>
    <property type="molecule type" value="Genomic_DNA"/>
</dbReference>
<dbReference type="Proteomes" id="UP000009102">
    <property type="component" value="Chromosome"/>
</dbReference>
<dbReference type="InterPro" id="IPR000873">
    <property type="entry name" value="AMP-dep_synth/lig_dom"/>
</dbReference>
<dbReference type="STRING" id="555778.Hneap_1834"/>
<dbReference type="eggNOG" id="COG1020">
    <property type="taxonomic scope" value="Bacteria"/>
</dbReference>